<feature type="domain" description="GH29D-like beta-sandwich" evidence="2">
    <location>
        <begin position="1088"/>
        <end position="1157"/>
    </location>
</feature>
<dbReference type="Gene3D" id="2.130.10.10">
    <property type="entry name" value="YVTN repeat-like/Quinoprotein amine dehydrogenase"/>
    <property type="match status" value="4"/>
</dbReference>
<dbReference type="InterPro" id="IPR059177">
    <property type="entry name" value="GH29D-like_dom"/>
</dbReference>
<protein>
    <recommendedName>
        <fullName evidence="2">GH29D-like beta-sandwich domain-containing protein</fullName>
    </recommendedName>
</protein>
<dbReference type="EMBL" id="UOFO01000052">
    <property type="protein sequence ID" value="VAW84789.1"/>
    <property type="molecule type" value="Genomic_DNA"/>
</dbReference>
<dbReference type="InterPro" id="IPR015943">
    <property type="entry name" value="WD40/YVTN_repeat-like_dom_sf"/>
</dbReference>
<sequence>MLHTNTYQKKSLFAVFALVILTLCLFSLSTASLAVTLPEKRIWVTDGTVNAIVTAQTSIYIGGDFNYVGPNTGPGVSLNTSNPQPSIRDPIISGGSPKSSVFAVLPDGDGGWYVGGNFTIVGTDPENQSRNNLVHILSTKAVNPAFNPAPNGIVRALSLSEDGNTLYVGGEFTTIGGQNRNRIAAITVADGSITSWNPDIDDNAVFNLLLDDAGSRIFVGGSFGSVNGDSNIKGIASLNTNNNTRTASWLVNASVNANDIVYDMELNSDRNRLYIGGSFTNIGTQARNNIAALDPNTGTANAFNPDADGTVHSLMLNEDEDESVDETQLYVGGSFLNIGGELQNYAARLSTGSDTNNLDSDWAPAINNTVRSIVVSRNRIYIGGDFTRVESTDRRALIALTVSGNQAGWFANANGEVHTIAFSTNGTNVFVGGEYLSIGGQERNKLARIDSSTGAALSWVPVIDGGNIQTMALNSAETTLYLGGTFTSINTTSQQYIAKLQTATPEPDLYSWNPNINGPVDTLALLDKGVPIVDIAIDPNQPETVYVASELGIYKSTDGATSWNEINNGLSTLFVKDLAIDPGQSSILYAATRGGGVFKSTDSGASWVAINSGLTQLNVNSVAITPDGSTVYVGTEGVDRNSGLFRSKDGGANWLLRGIADVTRIAIDPNKSNLLYMGTTNGLFRIEDGGEFAVSTNIISRLVNKSILDIQIDPTLVADDTPSLIYIVNDDAIFSSSDNGTTWALHNTGLPIGIISRIELDKANTSTLYAGTTSRGVFKSTDSAKSWARENSIINNRSIFSLAIHPSNSVDIYAGSASTLLFKSTDGADTWEERHDNIPNDILFAGGSFSAATTHPDYLAAIDTADNINDYFMGWDAMLSSNSVVNDLLVANDGNRLFVGGSFTNIGGQARNNIATIATGDGMALDDGAPSIDDGVVNALAFSSDEAVLYAGGSFTAISTNAGSFTRSRLAAFNTAGGSLLDWNPEANNDVYDLVVSNLDNLVYASGIFTNIGGASRNHVASLRTTVNTNNATDWTPNPDAAITGRQTLASRGQFIYVGGGFEGISNTTSPSIAAYLFAPPTVAVDPKGRNLNASLSITLTCKDLSGTGCATIFFTTDTDLNTATWNIYTGPITIDTSTKLSFYAEDNEGTRSAAQTESYTIDRDSPTVSAAIPSGTYTITQTVPLICNDGDTSDNAVSGCASIFFTTDGSTPSFTTTFNDKKNRFEHKKNGTSIRLAKFAPILISGTLKFVAVDNSGNSSTVVRTDYNIVRGKGAAGSLSLGGFLILFFWVCLGRIIFYRKVLN</sequence>
<feature type="domain" description="GH29D-like beta-sandwich" evidence="2">
    <location>
        <begin position="1174"/>
        <end position="1264"/>
    </location>
</feature>
<gene>
    <name evidence="3" type="ORF">MNBD_GAMMA16-1355</name>
</gene>
<dbReference type="GO" id="GO:1902929">
    <property type="term" value="C:plasma membrane of growing cell tip"/>
    <property type="evidence" value="ECO:0007669"/>
    <property type="project" value="TreeGrafter"/>
</dbReference>
<keyword evidence="1" id="KW-0472">Membrane</keyword>
<dbReference type="SUPFAM" id="SSF50969">
    <property type="entry name" value="YVTN repeat-like/Quinoprotein amine dehydrogenase"/>
    <property type="match status" value="1"/>
</dbReference>
<accession>A0A3B0ZEV9</accession>
<proteinExistence type="predicted"/>
<dbReference type="PANTHER" id="PTHR31778">
    <property type="entry name" value="BUD SITE SELECTION PROTEIN RAX2"/>
    <property type="match status" value="1"/>
</dbReference>
<feature type="transmembrane region" description="Helical" evidence="1">
    <location>
        <begin position="1280"/>
        <end position="1299"/>
    </location>
</feature>
<name>A0A3B0ZEV9_9ZZZZ</name>
<dbReference type="PANTHER" id="PTHR31778:SF2">
    <property type="entry name" value="BUD SITE SELECTION PROTEIN RAX2"/>
    <property type="match status" value="1"/>
</dbReference>
<dbReference type="Pfam" id="PF13290">
    <property type="entry name" value="CHB_HEX_C_1"/>
    <property type="match status" value="2"/>
</dbReference>
<evidence type="ECO:0000313" key="3">
    <source>
        <dbReference type="EMBL" id="VAW84789.1"/>
    </source>
</evidence>
<reference evidence="3" key="1">
    <citation type="submission" date="2018-06" db="EMBL/GenBank/DDBJ databases">
        <authorList>
            <person name="Zhirakovskaya E."/>
        </authorList>
    </citation>
    <scope>NUCLEOTIDE SEQUENCE</scope>
</reference>
<evidence type="ECO:0000256" key="1">
    <source>
        <dbReference type="SAM" id="Phobius"/>
    </source>
</evidence>
<dbReference type="Gene3D" id="2.80.10.50">
    <property type="match status" value="1"/>
</dbReference>
<evidence type="ECO:0000259" key="2">
    <source>
        <dbReference type="Pfam" id="PF13290"/>
    </source>
</evidence>
<dbReference type="InterPro" id="IPR011044">
    <property type="entry name" value="Quino_amine_DH_bsu"/>
</dbReference>
<dbReference type="InterPro" id="IPR013431">
    <property type="entry name" value="Delta_60_rpt"/>
</dbReference>
<dbReference type="SUPFAM" id="SSF82171">
    <property type="entry name" value="DPP6 N-terminal domain-like"/>
    <property type="match status" value="1"/>
</dbReference>
<dbReference type="SUPFAM" id="SSF110296">
    <property type="entry name" value="Oligoxyloglucan reducing end-specific cellobiohydrolase"/>
    <property type="match status" value="2"/>
</dbReference>
<dbReference type="Pfam" id="PF17164">
    <property type="entry name" value="DUF5122"/>
    <property type="match status" value="1"/>
</dbReference>
<keyword evidence="1" id="KW-1133">Transmembrane helix</keyword>
<organism evidence="3">
    <name type="scientific">hydrothermal vent metagenome</name>
    <dbReference type="NCBI Taxonomy" id="652676"/>
    <lineage>
        <taxon>unclassified sequences</taxon>
        <taxon>metagenomes</taxon>
        <taxon>ecological metagenomes</taxon>
    </lineage>
</organism>
<keyword evidence="1" id="KW-0812">Transmembrane</keyword>